<dbReference type="Proteomes" id="UP000243451">
    <property type="component" value="Unassembled WGS sequence"/>
</dbReference>
<name>A0A2P4EX41_9GAMM</name>
<dbReference type="OrthoDB" id="6965567at2"/>
<dbReference type="AlphaFoldDB" id="A0A2P4EX41"/>
<proteinExistence type="predicted"/>
<keyword evidence="2" id="KW-1185">Reference proteome</keyword>
<reference evidence="1 2" key="1">
    <citation type="submission" date="2018-01" db="EMBL/GenBank/DDBJ databases">
        <title>Draft genome of the type strain Pseudomonas oceani DSM 100277 isolated from the deep water in Okinawa trough, northwestern Pacific Ocean.</title>
        <authorList>
            <person name="Gomila M."/>
            <person name="Mulet M."/>
            <person name="Garcia-Valdes E."/>
            <person name="Lalucat J."/>
        </authorList>
    </citation>
    <scope>NUCLEOTIDE SEQUENCE [LARGE SCALE GENOMIC DNA]</scope>
    <source>
        <strain evidence="1 2">DSM 100277</strain>
    </source>
</reference>
<dbReference type="PROSITE" id="PS51257">
    <property type="entry name" value="PROKAR_LIPOPROTEIN"/>
    <property type="match status" value="1"/>
</dbReference>
<protein>
    <submittedName>
        <fullName evidence="1">DUF4823 domain-containing protein</fullName>
    </submittedName>
</protein>
<comment type="caution">
    <text evidence="1">The sequence shown here is derived from an EMBL/GenBank/DDBJ whole genome shotgun (WGS) entry which is preliminary data.</text>
</comment>
<evidence type="ECO:0000313" key="2">
    <source>
        <dbReference type="Proteomes" id="UP000243451"/>
    </source>
</evidence>
<organism evidence="1 2">
    <name type="scientific">Halopseudomonas oceani</name>
    <dbReference type="NCBI Taxonomy" id="1708783"/>
    <lineage>
        <taxon>Bacteria</taxon>
        <taxon>Pseudomonadati</taxon>
        <taxon>Pseudomonadota</taxon>
        <taxon>Gammaproteobacteria</taxon>
        <taxon>Pseudomonadales</taxon>
        <taxon>Pseudomonadaceae</taxon>
        <taxon>Halopseudomonas</taxon>
    </lineage>
</organism>
<gene>
    <name evidence="1" type="ORF">C1949_06265</name>
</gene>
<dbReference type="Pfam" id="PF16105">
    <property type="entry name" value="DUF4823"/>
    <property type="match status" value="1"/>
</dbReference>
<dbReference type="RefSeq" id="WP_104737616.1">
    <property type="nucleotide sequence ID" value="NZ_BMHR01000003.1"/>
</dbReference>
<evidence type="ECO:0000313" key="1">
    <source>
        <dbReference type="EMBL" id="POB04572.1"/>
    </source>
</evidence>
<sequence length="198" mass="22333">MRKALILLGMIMLSGCMKPSDMQDQASYYLGDAGVLNHYRIQRSSTWVLQSDSKLYIAQGHFLPVGNPYARPNVVAEEAFAAAVEVFPIVRRAEQPLGLEEALTEARSYGYDYLLYTRFASAEDAVGSVEQWEDSGRWEDLGLDRAVLQLMVFEVGTRHLVDYARIETRGGFLQFYKASPDDLLRPPLQDYTGQLLGR</sequence>
<accession>A0A2P4EX41</accession>
<dbReference type="InterPro" id="IPR032248">
    <property type="entry name" value="DUF4823"/>
</dbReference>
<dbReference type="EMBL" id="PPSK01000004">
    <property type="protein sequence ID" value="POB04572.1"/>
    <property type="molecule type" value="Genomic_DNA"/>
</dbReference>